<gene>
    <name evidence="1" type="ORF">LCGC14_2376430</name>
</gene>
<protein>
    <submittedName>
        <fullName evidence="1">Uncharacterized protein</fullName>
    </submittedName>
</protein>
<evidence type="ECO:0000313" key="1">
    <source>
        <dbReference type="EMBL" id="KKL28307.1"/>
    </source>
</evidence>
<accession>A0A0F9CPH1</accession>
<dbReference type="AlphaFoldDB" id="A0A0F9CPH1"/>
<name>A0A0F9CPH1_9ZZZZ</name>
<dbReference type="EMBL" id="LAZR01035142">
    <property type="protein sequence ID" value="KKL28307.1"/>
    <property type="molecule type" value="Genomic_DNA"/>
</dbReference>
<comment type="caution">
    <text evidence="1">The sequence shown here is derived from an EMBL/GenBank/DDBJ whole genome shotgun (WGS) entry which is preliminary data.</text>
</comment>
<proteinExistence type="predicted"/>
<organism evidence="1">
    <name type="scientific">marine sediment metagenome</name>
    <dbReference type="NCBI Taxonomy" id="412755"/>
    <lineage>
        <taxon>unclassified sequences</taxon>
        <taxon>metagenomes</taxon>
        <taxon>ecological metagenomes</taxon>
    </lineage>
</organism>
<sequence length="105" mass="11180">MGLYDEVTLRDGPEGAQVKCWGRSMRDLREGATVGSLDGLEDYAVALREGGYAVVRGGALNAWAATIPGNLPVFDKWGAPFSGAGIFGADYLFELPGKDIKEKQA</sequence>
<reference evidence="1" key="1">
    <citation type="journal article" date="2015" name="Nature">
        <title>Complex archaea that bridge the gap between prokaryotes and eukaryotes.</title>
        <authorList>
            <person name="Spang A."/>
            <person name="Saw J.H."/>
            <person name="Jorgensen S.L."/>
            <person name="Zaremba-Niedzwiedzka K."/>
            <person name="Martijn J."/>
            <person name="Lind A.E."/>
            <person name="van Eijk R."/>
            <person name="Schleper C."/>
            <person name="Guy L."/>
            <person name="Ettema T.J."/>
        </authorList>
    </citation>
    <scope>NUCLEOTIDE SEQUENCE</scope>
</reference>